<dbReference type="RefSeq" id="WP_018474866.1">
    <property type="nucleotide sequence ID" value="NZ_BMWX01000004.1"/>
</dbReference>
<gene>
    <name evidence="2" type="ORF">GCM10007049_26470</name>
</gene>
<name>A0A918Q2Q2_9BACT</name>
<protein>
    <recommendedName>
        <fullName evidence="4">DoxX-like family protein</fullName>
    </recommendedName>
</protein>
<accession>A0A918Q2Q2</accession>
<feature type="transmembrane region" description="Helical" evidence="1">
    <location>
        <begin position="51"/>
        <end position="67"/>
    </location>
</feature>
<keyword evidence="3" id="KW-1185">Reference proteome</keyword>
<proteinExistence type="predicted"/>
<evidence type="ECO:0000313" key="3">
    <source>
        <dbReference type="Proteomes" id="UP000619457"/>
    </source>
</evidence>
<evidence type="ECO:0000313" key="2">
    <source>
        <dbReference type="EMBL" id="GGZ31812.1"/>
    </source>
</evidence>
<dbReference type="EMBL" id="BMWX01000004">
    <property type="protein sequence ID" value="GGZ31812.1"/>
    <property type="molecule type" value="Genomic_DNA"/>
</dbReference>
<organism evidence="2 3">
    <name type="scientific">Echinicola pacifica</name>
    <dbReference type="NCBI Taxonomy" id="346377"/>
    <lineage>
        <taxon>Bacteria</taxon>
        <taxon>Pseudomonadati</taxon>
        <taxon>Bacteroidota</taxon>
        <taxon>Cytophagia</taxon>
        <taxon>Cytophagales</taxon>
        <taxon>Cyclobacteriaceae</taxon>
        <taxon>Echinicola</taxon>
    </lineage>
</organism>
<comment type="caution">
    <text evidence="2">The sequence shown here is derived from an EMBL/GenBank/DDBJ whole genome shotgun (WGS) entry which is preliminary data.</text>
</comment>
<feature type="transmembrane region" description="Helical" evidence="1">
    <location>
        <begin position="74"/>
        <end position="97"/>
    </location>
</feature>
<evidence type="ECO:0008006" key="4">
    <source>
        <dbReference type="Google" id="ProtNLM"/>
    </source>
</evidence>
<feature type="transmembrane region" description="Helical" evidence="1">
    <location>
        <begin position="103"/>
        <end position="121"/>
    </location>
</feature>
<keyword evidence="1" id="KW-0812">Transmembrane</keyword>
<dbReference type="AlphaFoldDB" id="A0A918Q2Q2"/>
<evidence type="ECO:0000256" key="1">
    <source>
        <dbReference type="SAM" id="Phobius"/>
    </source>
</evidence>
<keyword evidence="1" id="KW-1133">Transmembrane helix</keyword>
<dbReference type="Proteomes" id="UP000619457">
    <property type="component" value="Unassembled WGS sequence"/>
</dbReference>
<reference evidence="2" key="2">
    <citation type="submission" date="2020-09" db="EMBL/GenBank/DDBJ databases">
        <authorList>
            <person name="Sun Q."/>
            <person name="Kim S."/>
        </authorList>
    </citation>
    <scope>NUCLEOTIDE SEQUENCE</scope>
    <source>
        <strain evidence="2">KCTC 12368</strain>
    </source>
</reference>
<sequence>MKRALIILFNLVSAVLMTFFAIPKLFGKEQSLAGFKQFEDALGIDADGFRIFTGIVEVLIAVLLTYISAKPIKIISIFTYFILGSTMASALFLEFFARPEPKILLVIIALFLLSFSSTRLFQLTKPGEI</sequence>
<reference evidence="2" key="1">
    <citation type="journal article" date="2014" name="Int. J. Syst. Evol. Microbiol.">
        <title>Complete genome sequence of Corynebacterium casei LMG S-19264T (=DSM 44701T), isolated from a smear-ripened cheese.</title>
        <authorList>
            <consortium name="US DOE Joint Genome Institute (JGI-PGF)"/>
            <person name="Walter F."/>
            <person name="Albersmeier A."/>
            <person name="Kalinowski J."/>
            <person name="Ruckert C."/>
        </authorList>
    </citation>
    <scope>NUCLEOTIDE SEQUENCE</scope>
    <source>
        <strain evidence="2">KCTC 12368</strain>
    </source>
</reference>
<keyword evidence="1" id="KW-0472">Membrane</keyword>